<sequence>KTILFAAKELNGSQKLLQQVQHGPSLHWAQDCHSAQQLPVRQWQVGGVPGRWLVRALREALAALPRVHGAAELLPSRRHRLSERRRFCSVPPGPRQAESPHADLLYSWREAGRPQAHWLPSRGLRGARAQPVLHLRAISPLARLRLLWLLSRGAGPARRRPHEDAAGAAAVPRLPAGEQCHRHLSSVRTAFQLMGRT</sequence>
<dbReference type="Proteomes" id="UP000095280">
    <property type="component" value="Unplaced"/>
</dbReference>
<dbReference type="WBParaSite" id="maker-uti_cns_0048402-snap-gene-0.8-mRNA-1">
    <property type="protein sequence ID" value="maker-uti_cns_0048402-snap-gene-0.8-mRNA-1"/>
    <property type="gene ID" value="maker-uti_cns_0048402-snap-gene-0.8"/>
</dbReference>
<keyword evidence="1" id="KW-1185">Reference proteome</keyword>
<reference evidence="2" key="1">
    <citation type="submission" date="2016-11" db="UniProtKB">
        <authorList>
            <consortium name="WormBaseParasite"/>
        </authorList>
    </citation>
    <scope>IDENTIFICATION</scope>
</reference>
<name>A0A1I8JIN7_9PLAT</name>
<accession>A0A1I8JIN7</accession>
<dbReference type="AlphaFoldDB" id="A0A1I8JIN7"/>
<proteinExistence type="predicted"/>
<organism evidence="1 2">
    <name type="scientific">Macrostomum lignano</name>
    <dbReference type="NCBI Taxonomy" id="282301"/>
    <lineage>
        <taxon>Eukaryota</taxon>
        <taxon>Metazoa</taxon>
        <taxon>Spiralia</taxon>
        <taxon>Lophotrochozoa</taxon>
        <taxon>Platyhelminthes</taxon>
        <taxon>Rhabditophora</taxon>
        <taxon>Macrostomorpha</taxon>
        <taxon>Macrostomida</taxon>
        <taxon>Macrostomidae</taxon>
        <taxon>Macrostomum</taxon>
    </lineage>
</organism>
<evidence type="ECO:0000313" key="2">
    <source>
        <dbReference type="WBParaSite" id="maker-uti_cns_0048402-snap-gene-0.8-mRNA-1"/>
    </source>
</evidence>
<protein>
    <submittedName>
        <fullName evidence="2">DUF4116 domain-containing protein</fullName>
    </submittedName>
</protein>
<evidence type="ECO:0000313" key="1">
    <source>
        <dbReference type="Proteomes" id="UP000095280"/>
    </source>
</evidence>